<sequence length="253" mass="29711">MKIFVVSDIHVDYISNRMWIKKLVNYNFSKDILIISGDISSKINLIEEVFVFLKKVFHEVFFVPGNHDLWLENQKINTVIKKWNILNSVVRKTGVHMEAKDFDGFSIVPIMSWYDFSFGMPSKELYTIWRDFIACNLKNYNQIQDLNQYCCELNEKMIFNTNNRIISFSHFVPDTRLLPTNKLKNLSLLVPVMGSTYINQYIKRIESIKHIYGHVHIAENTTIEGVNYINNSFGYPIETLFTLKKIMCIDEIA</sequence>
<protein>
    <submittedName>
        <fullName evidence="2">Predicted phosphoesterase</fullName>
    </submittedName>
</protein>
<keyword evidence="3" id="KW-1185">Reference proteome</keyword>
<dbReference type="Gene3D" id="3.60.21.10">
    <property type="match status" value="1"/>
</dbReference>
<dbReference type="InterPro" id="IPR052963">
    <property type="entry name" value="Pantetheine_PDE"/>
</dbReference>
<dbReference type="Pfam" id="PF00149">
    <property type="entry name" value="Metallophos"/>
    <property type="match status" value="1"/>
</dbReference>
<evidence type="ECO:0000313" key="3">
    <source>
        <dbReference type="Proteomes" id="UP000199659"/>
    </source>
</evidence>
<dbReference type="Proteomes" id="UP000199659">
    <property type="component" value="Unassembled WGS sequence"/>
</dbReference>
<dbReference type="InterPro" id="IPR029052">
    <property type="entry name" value="Metallo-depent_PP-like"/>
</dbReference>
<proteinExistence type="predicted"/>
<dbReference type="CDD" id="cd00838">
    <property type="entry name" value="MPP_superfamily"/>
    <property type="match status" value="1"/>
</dbReference>
<dbReference type="SUPFAM" id="SSF56300">
    <property type="entry name" value="Metallo-dependent phosphatases"/>
    <property type="match status" value="1"/>
</dbReference>
<dbReference type="InterPro" id="IPR004843">
    <property type="entry name" value="Calcineurin-like_PHP"/>
</dbReference>
<dbReference type="STRING" id="37658.SAMN05661086_01293"/>
<dbReference type="OrthoDB" id="113290at2"/>
<name>A0A1I6IZK7_9FIRM</name>
<dbReference type="GO" id="GO:0016787">
    <property type="term" value="F:hydrolase activity"/>
    <property type="evidence" value="ECO:0007669"/>
    <property type="project" value="InterPro"/>
</dbReference>
<dbReference type="RefSeq" id="WP_092559876.1">
    <property type="nucleotide sequence ID" value="NZ_FOYZ01000004.1"/>
</dbReference>
<dbReference type="EMBL" id="FOYZ01000004">
    <property type="protein sequence ID" value="SFR72184.1"/>
    <property type="molecule type" value="Genomic_DNA"/>
</dbReference>
<reference evidence="2 3" key="1">
    <citation type="submission" date="2016-10" db="EMBL/GenBank/DDBJ databases">
        <authorList>
            <person name="de Groot N.N."/>
        </authorList>
    </citation>
    <scope>NUCLEOTIDE SEQUENCE [LARGE SCALE GENOMIC DNA]</scope>
    <source>
        <strain evidence="2 3">743A</strain>
    </source>
</reference>
<feature type="domain" description="Calcineurin-like phosphoesterase" evidence="1">
    <location>
        <begin position="1"/>
        <end position="216"/>
    </location>
</feature>
<dbReference type="AlphaFoldDB" id="A0A1I6IZK7"/>
<evidence type="ECO:0000313" key="2">
    <source>
        <dbReference type="EMBL" id="SFR72184.1"/>
    </source>
</evidence>
<organism evidence="2 3">
    <name type="scientific">Anaeromicropila populeti</name>
    <dbReference type="NCBI Taxonomy" id="37658"/>
    <lineage>
        <taxon>Bacteria</taxon>
        <taxon>Bacillati</taxon>
        <taxon>Bacillota</taxon>
        <taxon>Clostridia</taxon>
        <taxon>Lachnospirales</taxon>
        <taxon>Lachnospiraceae</taxon>
        <taxon>Anaeromicropila</taxon>
    </lineage>
</organism>
<evidence type="ECO:0000259" key="1">
    <source>
        <dbReference type="Pfam" id="PF00149"/>
    </source>
</evidence>
<dbReference type="PANTHER" id="PTHR36492:SF2">
    <property type="entry name" value="[ACYL-CARRIER-PROTEIN] PHOSPHODIESTERASE PPTH"/>
    <property type="match status" value="1"/>
</dbReference>
<gene>
    <name evidence="2" type="ORF">SAMN05661086_01293</name>
</gene>
<dbReference type="PANTHER" id="PTHR36492">
    <property type="match status" value="1"/>
</dbReference>
<accession>A0A1I6IZK7</accession>